<dbReference type="Gene3D" id="3.40.250.10">
    <property type="entry name" value="Rhodanese-like domain"/>
    <property type="match status" value="1"/>
</dbReference>
<dbReference type="RefSeq" id="WP_309654792.1">
    <property type="nucleotide sequence ID" value="NZ_JARWAN010000003.1"/>
</dbReference>
<name>A0ABU1H0N0_9GAMM</name>
<gene>
    <name evidence="2" type="ORF">QC823_02510</name>
</gene>
<comment type="caution">
    <text evidence="2">The sequence shown here is derived from an EMBL/GenBank/DDBJ whole genome shotgun (WGS) entry which is preliminary data.</text>
</comment>
<protein>
    <submittedName>
        <fullName evidence="2">Rhodanese-like domain-containing protein</fullName>
    </submittedName>
</protein>
<organism evidence="2 3">
    <name type="scientific">Vreelandella vilamensis</name>
    <dbReference type="NCBI Taxonomy" id="531309"/>
    <lineage>
        <taxon>Bacteria</taxon>
        <taxon>Pseudomonadati</taxon>
        <taxon>Pseudomonadota</taxon>
        <taxon>Gammaproteobacteria</taxon>
        <taxon>Oceanospirillales</taxon>
        <taxon>Halomonadaceae</taxon>
        <taxon>Vreelandella</taxon>
    </lineage>
</organism>
<evidence type="ECO:0000313" key="3">
    <source>
        <dbReference type="Proteomes" id="UP001254564"/>
    </source>
</evidence>
<dbReference type="PANTHER" id="PTHR43031:SF16">
    <property type="entry name" value="OXIDOREDUCTASE"/>
    <property type="match status" value="1"/>
</dbReference>
<dbReference type="EMBL" id="JARWAN010000003">
    <property type="protein sequence ID" value="MDR5897869.1"/>
    <property type="molecule type" value="Genomic_DNA"/>
</dbReference>
<evidence type="ECO:0000313" key="2">
    <source>
        <dbReference type="EMBL" id="MDR5897869.1"/>
    </source>
</evidence>
<dbReference type="Pfam" id="PF00581">
    <property type="entry name" value="Rhodanese"/>
    <property type="match status" value="1"/>
</dbReference>
<dbReference type="InterPro" id="IPR050229">
    <property type="entry name" value="GlpE_sulfurtransferase"/>
</dbReference>
<dbReference type="CDD" id="cd00158">
    <property type="entry name" value="RHOD"/>
    <property type="match status" value="1"/>
</dbReference>
<dbReference type="PANTHER" id="PTHR43031">
    <property type="entry name" value="FAD-DEPENDENT OXIDOREDUCTASE"/>
    <property type="match status" value="1"/>
</dbReference>
<keyword evidence="3" id="KW-1185">Reference proteome</keyword>
<feature type="domain" description="Rhodanese" evidence="1">
    <location>
        <begin position="33"/>
        <end position="120"/>
    </location>
</feature>
<sequence>MNNIQFADYLRRFDYQERVDMKIQIPELLELYADNKAQIVDIRFPEEYAAWRIGFGQHIPLNELPDRLGELDRDKTIVTVCPHYDRAEIARLYLTLEGFNARYLTSGMLGIADALRGDKARDYIMRLNDQQ</sequence>
<accession>A0ABU1H0N0</accession>
<dbReference type="SUPFAM" id="SSF52821">
    <property type="entry name" value="Rhodanese/Cell cycle control phosphatase"/>
    <property type="match status" value="1"/>
</dbReference>
<dbReference type="InterPro" id="IPR036873">
    <property type="entry name" value="Rhodanese-like_dom_sf"/>
</dbReference>
<dbReference type="PROSITE" id="PS50206">
    <property type="entry name" value="RHODANESE_3"/>
    <property type="match status" value="1"/>
</dbReference>
<reference evidence="2 3" key="1">
    <citation type="submission" date="2023-04" db="EMBL/GenBank/DDBJ databases">
        <title>A long-awaited taxogenomic arrangement of the family Halomonadaceae.</title>
        <authorList>
            <person name="De La Haba R."/>
            <person name="Chuvochina M."/>
            <person name="Wittouck S."/>
            <person name="Arahal D.R."/>
            <person name="Sanchez-Porro C."/>
            <person name="Hugenholtz P."/>
            <person name="Ventosa A."/>
        </authorList>
    </citation>
    <scope>NUCLEOTIDE SEQUENCE [LARGE SCALE GENOMIC DNA]</scope>
    <source>
        <strain evidence="2 3">DSM 21020</strain>
    </source>
</reference>
<proteinExistence type="predicted"/>
<dbReference type="Proteomes" id="UP001254564">
    <property type="component" value="Unassembled WGS sequence"/>
</dbReference>
<dbReference type="InterPro" id="IPR001763">
    <property type="entry name" value="Rhodanese-like_dom"/>
</dbReference>
<evidence type="ECO:0000259" key="1">
    <source>
        <dbReference type="PROSITE" id="PS50206"/>
    </source>
</evidence>
<dbReference type="SMART" id="SM00450">
    <property type="entry name" value="RHOD"/>
    <property type="match status" value="1"/>
</dbReference>